<dbReference type="EMBL" id="CP007139">
    <property type="protein sequence ID" value="AIE83436.1"/>
    <property type="molecule type" value="Genomic_DNA"/>
</dbReference>
<dbReference type="Proteomes" id="UP000027982">
    <property type="component" value="Chromosome"/>
</dbReference>
<feature type="domain" description="Response regulatory" evidence="2">
    <location>
        <begin position="8"/>
        <end position="127"/>
    </location>
</feature>
<organism evidence="3 4">
    <name type="scientific">Fimbriimonas ginsengisoli Gsoil 348</name>
    <dbReference type="NCBI Taxonomy" id="661478"/>
    <lineage>
        <taxon>Bacteria</taxon>
        <taxon>Bacillati</taxon>
        <taxon>Armatimonadota</taxon>
        <taxon>Fimbriimonadia</taxon>
        <taxon>Fimbriimonadales</taxon>
        <taxon>Fimbriimonadaceae</taxon>
        <taxon>Fimbriimonas</taxon>
    </lineage>
</organism>
<dbReference type="SUPFAM" id="SSF52172">
    <property type="entry name" value="CheY-like"/>
    <property type="match status" value="1"/>
</dbReference>
<protein>
    <submittedName>
        <fullName evidence="3">Response regulator receiver domain-containing protein</fullName>
    </submittedName>
</protein>
<dbReference type="Gene3D" id="3.40.50.2300">
    <property type="match status" value="1"/>
</dbReference>
<feature type="modified residue" description="4-aspartylphosphate" evidence="1">
    <location>
        <position position="60"/>
    </location>
</feature>
<dbReference type="SMART" id="SM00448">
    <property type="entry name" value="REC"/>
    <property type="match status" value="1"/>
</dbReference>
<dbReference type="RefSeq" id="WP_025227887.1">
    <property type="nucleotide sequence ID" value="NZ_CP007139.1"/>
</dbReference>
<dbReference type="HOGENOM" id="CLU_000445_69_17_0"/>
<proteinExistence type="predicted"/>
<dbReference type="InterPro" id="IPR001789">
    <property type="entry name" value="Sig_transdc_resp-reg_receiver"/>
</dbReference>
<evidence type="ECO:0000313" key="3">
    <source>
        <dbReference type="EMBL" id="AIE83436.1"/>
    </source>
</evidence>
<dbReference type="InterPro" id="IPR052893">
    <property type="entry name" value="TCS_response_regulator"/>
</dbReference>
<dbReference type="eggNOG" id="COG0745">
    <property type="taxonomic scope" value="Bacteria"/>
</dbReference>
<dbReference type="Pfam" id="PF00072">
    <property type="entry name" value="Response_reg"/>
    <property type="match status" value="1"/>
</dbReference>
<name>A0A068NIT3_FIMGI</name>
<dbReference type="InterPro" id="IPR011006">
    <property type="entry name" value="CheY-like_superfamily"/>
</dbReference>
<dbReference type="KEGG" id="fgi:OP10G_0068"/>
<dbReference type="PANTHER" id="PTHR44520">
    <property type="entry name" value="RESPONSE REGULATOR RCP1-RELATED"/>
    <property type="match status" value="1"/>
</dbReference>
<evidence type="ECO:0000256" key="1">
    <source>
        <dbReference type="PROSITE-ProRule" id="PRU00169"/>
    </source>
</evidence>
<sequence length="140" mass="15939">MIEKPDPVVLVVEDNADDEVMTLRGLRRSPRPLQIQVARDGEEALAMLAQGLSPDLVLMDLKMPRKDGIEVLAAIRDDERTKHIPVVIFSSSDETLDIVRCYERGANTYIRKPVEFVPFIDCLELLTRYWFESSTLPLVL</sequence>
<reference evidence="3 4" key="1">
    <citation type="journal article" date="2014" name="PLoS ONE">
        <title>The first complete genome sequence of the class fimbriimonadia in the phylum armatimonadetes.</title>
        <authorList>
            <person name="Hu Z.Y."/>
            <person name="Wang Y.Z."/>
            <person name="Im W.T."/>
            <person name="Wang S.Y."/>
            <person name="Zhao G.P."/>
            <person name="Zheng H.J."/>
            <person name="Quan Z.X."/>
        </authorList>
    </citation>
    <scope>NUCLEOTIDE SEQUENCE [LARGE SCALE GENOMIC DNA]</scope>
    <source>
        <strain evidence="3">Gsoil 348</strain>
    </source>
</reference>
<dbReference type="STRING" id="661478.OP10G_0068"/>
<dbReference type="AlphaFoldDB" id="A0A068NIT3"/>
<keyword evidence="1" id="KW-0597">Phosphoprotein</keyword>
<evidence type="ECO:0000259" key="2">
    <source>
        <dbReference type="PROSITE" id="PS50110"/>
    </source>
</evidence>
<evidence type="ECO:0000313" key="4">
    <source>
        <dbReference type="Proteomes" id="UP000027982"/>
    </source>
</evidence>
<dbReference type="PROSITE" id="PS50110">
    <property type="entry name" value="RESPONSE_REGULATORY"/>
    <property type="match status" value="1"/>
</dbReference>
<accession>A0A068NIT3</accession>
<dbReference type="CDD" id="cd17557">
    <property type="entry name" value="REC_Rcp-like"/>
    <property type="match status" value="1"/>
</dbReference>
<keyword evidence="4" id="KW-1185">Reference proteome</keyword>
<dbReference type="GO" id="GO:0000160">
    <property type="term" value="P:phosphorelay signal transduction system"/>
    <property type="evidence" value="ECO:0007669"/>
    <property type="project" value="InterPro"/>
</dbReference>
<dbReference type="PANTHER" id="PTHR44520:SF1">
    <property type="entry name" value="TWO-COMPONENT SYSTEM REGULATORY PROTEIN"/>
    <property type="match status" value="1"/>
</dbReference>
<gene>
    <name evidence="3" type="ORF">OP10G_0068</name>
</gene>